<dbReference type="SUPFAM" id="SSF55874">
    <property type="entry name" value="ATPase domain of HSP90 chaperone/DNA topoisomerase II/histidine kinase"/>
    <property type="match status" value="1"/>
</dbReference>
<accession>A0ABY9RM98</accession>
<keyword evidence="1" id="KW-0812">Transmembrane</keyword>
<dbReference type="InterPro" id="IPR010559">
    <property type="entry name" value="Sig_transdc_His_kin_internal"/>
</dbReference>
<dbReference type="InterPro" id="IPR050640">
    <property type="entry name" value="Bact_2-comp_sensor_kinase"/>
</dbReference>
<reference evidence="3" key="1">
    <citation type="submission" date="2023-09" db="EMBL/GenBank/DDBJ databases">
        <title>Undibacterium sp. 20NA77.5 isolated from freshwater.</title>
        <authorList>
            <person name="Le V."/>
            <person name="Ko S.-R."/>
            <person name="Ahn C.-Y."/>
            <person name="Oh H.-M."/>
        </authorList>
    </citation>
    <scope>NUCLEOTIDE SEQUENCE</scope>
    <source>
        <strain evidence="3">20NA77.5</strain>
    </source>
</reference>
<feature type="transmembrane region" description="Helical" evidence="1">
    <location>
        <begin position="34"/>
        <end position="52"/>
    </location>
</feature>
<feature type="domain" description="Signal transduction histidine kinase internal region" evidence="2">
    <location>
        <begin position="189"/>
        <end position="267"/>
    </location>
</feature>
<feature type="transmembrane region" description="Helical" evidence="1">
    <location>
        <begin position="107"/>
        <end position="132"/>
    </location>
</feature>
<sequence length="384" mass="43549">MSTSGDAQTSALASGPTNMPTALQASAKVLKRRMAWTEAIVWILFWSMMLVVEVLDYRRNSGQYYWQPVLWQLSSAGVISLILYAMGPVLRDEALMRTPARWLGRVLLWHPLVCVVFVVVVFAIRHAVYALMGHEYHHESWGTVFFYETIKLSLFLGLFYFIFFGVQSYLFLVDERERAAQTQQLVQQAQLQRLTQQMQPHFLFNALNTISSLMYSDLKAADAAISRLAELLRASMELNQETTISLQRELEVTQAYAQLMAMRFDQRVNLRWDIESSCLNLPVPVMLLQTILENTFKHTVERRSGLTTIEVRATMLNSAWELVVQDDAGVLQSNSCGIGLQNLRQRIQTLFGEQATLSITQRDTGGVVTCVHLPASVLKISTST</sequence>
<keyword evidence="1" id="KW-0472">Membrane</keyword>
<dbReference type="GO" id="GO:0016301">
    <property type="term" value="F:kinase activity"/>
    <property type="evidence" value="ECO:0007669"/>
    <property type="project" value="UniProtKB-KW"/>
</dbReference>
<keyword evidence="4" id="KW-1185">Reference proteome</keyword>
<gene>
    <name evidence="3" type="ORF">RF679_02250</name>
</gene>
<dbReference type="PANTHER" id="PTHR34220">
    <property type="entry name" value="SENSOR HISTIDINE KINASE YPDA"/>
    <property type="match status" value="1"/>
</dbReference>
<protein>
    <submittedName>
        <fullName evidence="3">Histidine kinase</fullName>
    </submittedName>
</protein>
<dbReference type="PANTHER" id="PTHR34220:SF9">
    <property type="entry name" value="SIGNAL TRANSDUCTION HISTIDINE KINASE INTERNAL REGION DOMAIN-CONTAINING PROTEIN"/>
    <property type="match status" value="1"/>
</dbReference>
<dbReference type="RefSeq" id="WP_309482606.1">
    <property type="nucleotide sequence ID" value="NZ_CP133720.1"/>
</dbReference>
<proteinExistence type="predicted"/>
<dbReference type="Pfam" id="PF06580">
    <property type="entry name" value="His_kinase"/>
    <property type="match status" value="1"/>
</dbReference>
<feature type="transmembrane region" description="Helical" evidence="1">
    <location>
        <begin position="64"/>
        <end position="86"/>
    </location>
</feature>
<dbReference type="Gene3D" id="3.30.565.10">
    <property type="entry name" value="Histidine kinase-like ATPase, C-terminal domain"/>
    <property type="match status" value="1"/>
</dbReference>
<evidence type="ECO:0000259" key="2">
    <source>
        <dbReference type="Pfam" id="PF06580"/>
    </source>
</evidence>
<dbReference type="InterPro" id="IPR036890">
    <property type="entry name" value="HATPase_C_sf"/>
</dbReference>
<evidence type="ECO:0000256" key="1">
    <source>
        <dbReference type="SAM" id="Phobius"/>
    </source>
</evidence>
<name>A0ABY9RM98_9BURK</name>
<keyword evidence="3" id="KW-0808">Transferase</keyword>
<keyword evidence="1" id="KW-1133">Transmembrane helix</keyword>
<dbReference type="EMBL" id="CP133720">
    <property type="protein sequence ID" value="WMW81116.1"/>
    <property type="molecule type" value="Genomic_DNA"/>
</dbReference>
<evidence type="ECO:0000313" key="3">
    <source>
        <dbReference type="EMBL" id="WMW81116.1"/>
    </source>
</evidence>
<dbReference type="Proteomes" id="UP001181355">
    <property type="component" value="Chromosome"/>
</dbReference>
<organism evidence="3 4">
    <name type="scientific">Undibacterium cyanobacteriorum</name>
    <dbReference type="NCBI Taxonomy" id="3073561"/>
    <lineage>
        <taxon>Bacteria</taxon>
        <taxon>Pseudomonadati</taxon>
        <taxon>Pseudomonadota</taxon>
        <taxon>Betaproteobacteria</taxon>
        <taxon>Burkholderiales</taxon>
        <taxon>Oxalobacteraceae</taxon>
        <taxon>Undibacterium</taxon>
    </lineage>
</organism>
<evidence type="ECO:0000313" key="4">
    <source>
        <dbReference type="Proteomes" id="UP001181355"/>
    </source>
</evidence>
<keyword evidence="3" id="KW-0418">Kinase</keyword>
<feature type="transmembrane region" description="Helical" evidence="1">
    <location>
        <begin position="152"/>
        <end position="172"/>
    </location>
</feature>